<evidence type="ECO:0000313" key="2">
    <source>
        <dbReference type="Proteomes" id="UP000033915"/>
    </source>
</evidence>
<gene>
    <name evidence="1" type="ORF">UW81_C0031G0004</name>
</gene>
<evidence type="ECO:0000313" key="1">
    <source>
        <dbReference type="EMBL" id="KKT82920.1"/>
    </source>
</evidence>
<proteinExistence type="predicted"/>
<sequence>MIFRWSIWGEHVSKNIELLRYSIFSFKKQFDNNHQYIVYTDNPDFVTRYLNQEVDIRRFPLKRDTQFCINSKATWRKWCPSPRLDIKQDEFYIDSDVFLLRYPKEVDTFLSNSKLKFAILDEFRGQPYQHGVMHKKATSDTPFVNAGFFIQKAGSDISKNLVRELYWWQENVKDEERTHHDEQGALAIALTKYLMSGELFIFPKEKYMQISETSNPDIENLDDVTLFHATYPTHPAFYKFKHILDEALYKKIKPKLKNDK</sequence>
<protein>
    <recommendedName>
        <fullName evidence="3">Nucleotide-diphospho-sugar transferase domain-containing protein</fullName>
    </recommendedName>
</protein>
<dbReference type="EMBL" id="LCJT01000031">
    <property type="protein sequence ID" value="KKT82920.1"/>
    <property type="molecule type" value="Genomic_DNA"/>
</dbReference>
<dbReference type="AlphaFoldDB" id="A0A0G1KHC9"/>
<dbReference type="Proteomes" id="UP000033915">
    <property type="component" value="Unassembled WGS sequence"/>
</dbReference>
<organism evidence="1 2">
    <name type="scientific">Candidatus Giovannonibacteria bacterium GW2011_GWC2_44_9</name>
    <dbReference type="NCBI Taxonomy" id="1618658"/>
    <lineage>
        <taxon>Bacteria</taxon>
        <taxon>Candidatus Giovannoniibacteriota</taxon>
    </lineage>
</organism>
<evidence type="ECO:0008006" key="3">
    <source>
        <dbReference type="Google" id="ProtNLM"/>
    </source>
</evidence>
<accession>A0A0G1KHC9</accession>
<name>A0A0G1KHC9_9BACT</name>
<reference evidence="1 2" key="1">
    <citation type="journal article" date="2015" name="Nature">
        <title>rRNA introns, odd ribosomes, and small enigmatic genomes across a large radiation of phyla.</title>
        <authorList>
            <person name="Brown C.T."/>
            <person name="Hug L.A."/>
            <person name="Thomas B.C."/>
            <person name="Sharon I."/>
            <person name="Castelle C.J."/>
            <person name="Singh A."/>
            <person name="Wilkins M.J."/>
            <person name="Williams K.H."/>
            <person name="Banfield J.F."/>
        </authorList>
    </citation>
    <scope>NUCLEOTIDE SEQUENCE [LARGE SCALE GENOMIC DNA]</scope>
</reference>
<comment type="caution">
    <text evidence="1">The sequence shown here is derived from an EMBL/GenBank/DDBJ whole genome shotgun (WGS) entry which is preliminary data.</text>
</comment>